<dbReference type="GO" id="GO:0015031">
    <property type="term" value="P:protein transport"/>
    <property type="evidence" value="ECO:0007669"/>
    <property type="project" value="UniProtKB-KW"/>
</dbReference>
<comment type="function">
    <text evidence="8">Mitochondrial intermembrane chaperone that participates in the import and insertion of some multi-pass transmembrane proteins into the mitochondrial inner membrane. Also required for the transfer of beta-barrel precursors from the TOM complex to the sorting and assembly machinery (SAM complex) of the outer membrane. Acts as a chaperone-like protein that protects the hydrophobic precursors from aggregation and guide them through the mitochondrial intermembrane space.</text>
</comment>
<dbReference type="SUPFAM" id="SSF144122">
    <property type="entry name" value="Tim10-like"/>
    <property type="match status" value="1"/>
</dbReference>
<dbReference type="PANTHER" id="PTHR13172">
    <property type="entry name" value="MITOCHONDRIAL IMPORT INNER MEMBRANE TRANSLOCASE SUBUNIT TIM9B"/>
    <property type="match status" value="1"/>
</dbReference>
<comment type="subcellular location">
    <subcellularLocation>
        <location evidence="8">Mitochondrion inner membrane</location>
        <topology evidence="8">Peripheral membrane protein</topology>
        <orientation evidence="8">Intermembrane side</orientation>
    </subcellularLocation>
</comment>
<comment type="domain">
    <text evidence="8">The twin CX3C motif contains 4 conserved Cys residues that form 2 disulfide bonds in the mitochondrial intermembrane space.</text>
</comment>
<comment type="subunit">
    <text evidence="8">Heterohexamer.</text>
</comment>
<comment type="similarity">
    <text evidence="8">Belongs to the small Tim family.</text>
</comment>
<evidence type="ECO:0000256" key="2">
    <source>
        <dbReference type="ARBA" id="ARBA00022723"/>
    </source>
</evidence>
<keyword evidence="1 8" id="KW-0813">Transport</keyword>
<dbReference type="KEGG" id="scac:106094462"/>
<evidence type="ECO:0000256" key="7">
    <source>
        <dbReference type="ARBA" id="ARBA00023157"/>
    </source>
</evidence>
<dbReference type="InterPro" id="IPR004217">
    <property type="entry name" value="Tim10-like"/>
</dbReference>
<reference evidence="11" key="1">
    <citation type="submission" date="2020-05" db="UniProtKB">
        <authorList>
            <consortium name="EnsemblMetazoa"/>
        </authorList>
    </citation>
    <scope>IDENTIFICATION</scope>
    <source>
        <strain evidence="11">USDA</strain>
    </source>
</reference>
<evidence type="ECO:0000259" key="10">
    <source>
        <dbReference type="Pfam" id="PF02953"/>
    </source>
</evidence>
<proteinExistence type="inferred from homology"/>
<evidence type="ECO:0000256" key="6">
    <source>
        <dbReference type="ARBA" id="ARBA00023128"/>
    </source>
</evidence>
<gene>
    <name evidence="11" type="primary">106094462</name>
</gene>
<dbReference type="OrthoDB" id="44061at2759"/>
<evidence type="ECO:0000256" key="1">
    <source>
        <dbReference type="ARBA" id="ARBA00022448"/>
    </source>
</evidence>
<protein>
    <recommendedName>
        <fullName evidence="8">Mitochondrial import inner membrane translocase subunit</fullName>
    </recommendedName>
</protein>
<dbReference type="InterPro" id="IPR035427">
    <property type="entry name" value="Tim10-like_dom_sf"/>
</dbReference>
<dbReference type="VEuPathDB" id="VectorBase:SCAU015650"/>
<keyword evidence="3" id="KW-0862">Zinc</keyword>
<keyword evidence="2" id="KW-0479">Metal-binding</keyword>
<keyword evidence="6 8" id="KW-0496">Mitochondrion</keyword>
<organism evidence="11 12">
    <name type="scientific">Stomoxys calcitrans</name>
    <name type="common">Stable fly</name>
    <name type="synonym">Conops calcitrans</name>
    <dbReference type="NCBI Taxonomy" id="35570"/>
    <lineage>
        <taxon>Eukaryota</taxon>
        <taxon>Metazoa</taxon>
        <taxon>Ecdysozoa</taxon>
        <taxon>Arthropoda</taxon>
        <taxon>Hexapoda</taxon>
        <taxon>Insecta</taxon>
        <taxon>Pterygota</taxon>
        <taxon>Neoptera</taxon>
        <taxon>Endopterygota</taxon>
        <taxon>Diptera</taxon>
        <taxon>Brachycera</taxon>
        <taxon>Muscomorpha</taxon>
        <taxon>Muscoidea</taxon>
        <taxon>Muscidae</taxon>
        <taxon>Stomoxys</taxon>
    </lineage>
</organism>
<feature type="region of interest" description="Disordered" evidence="9">
    <location>
        <begin position="79"/>
        <end position="105"/>
    </location>
</feature>
<evidence type="ECO:0000256" key="3">
    <source>
        <dbReference type="ARBA" id="ARBA00022833"/>
    </source>
</evidence>
<keyword evidence="7 8" id="KW-1015">Disulfide bond</keyword>
<dbReference type="Proteomes" id="UP000095300">
    <property type="component" value="Unassembled WGS sequence"/>
</dbReference>
<evidence type="ECO:0000256" key="8">
    <source>
        <dbReference type="RuleBase" id="RU367043"/>
    </source>
</evidence>
<dbReference type="Pfam" id="PF02953">
    <property type="entry name" value="zf-Tim10_DDP"/>
    <property type="match status" value="1"/>
</dbReference>
<dbReference type="GO" id="GO:0046872">
    <property type="term" value="F:metal ion binding"/>
    <property type="evidence" value="ECO:0007669"/>
    <property type="project" value="UniProtKB-KW"/>
</dbReference>
<feature type="compositionally biased region" description="Polar residues" evidence="9">
    <location>
        <begin position="82"/>
        <end position="99"/>
    </location>
</feature>
<dbReference type="EnsemblMetazoa" id="SCAU015650-RA">
    <property type="protein sequence ID" value="SCAU015650-PA"/>
    <property type="gene ID" value="SCAU015650"/>
</dbReference>
<dbReference type="GO" id="GO:0005743">
    <property type="term" value="C:mitochondrial inner membrane"/>
    <property type="evidence" value="ECO:0007669"/>
    <property type="project" value="UniProtKB-SubCell"/>
</dbReference>
<evidence type="ECO:0000256" key="9">
    <source>
        <dbReference type="SAM" id="MobiDB-lite"/>
    </source>
</evidence>
<dbReference type="AlphaFoldDB" id="A0A1I8QBG4"/>
<dbReference type="STRING" id="35570.A0A1I8QBG4"/>
<keyword evidence="12" id="KW-1185">Reference proteome</keyword>
<sequence length="105" mass="12234">MDPNLRNLKDFLTLYNKVTELCFSRCVDNFNERDLAKHEEACVSRCVNKFALFNQNMMKVYVEVQSEINQRRMQELEEGQKLIQQNQQQTDASTATISTAPKLLS</sequence>
<evidence type="ECO:0000313" key="12">
    <source>
        <dbReference type="Proteomes" id="UP000095300"/>
    </source>
</evidence>
<evidence type="ECO:0000256" key="5">
    <source>
        <dbReference type="ARBA" id="ARBA00023010"/>
    </source>
</evidence>
<keyword evidence="8" id="KW-0999">Mitochondrion inner membrane</keyword>
<accession>A0A1I8QBG4</accession>
<keyword evidence="5 8" id="KW-0811">Translocation</keyword>
<keyword evidence="8" id="KW-0143">Chaperone</keyword>
<dbReference type="Gene3D" id="1.10.287.810">
    <property type="entry name" value="Mitochondrial import inner membrane translocase subunit tim13 like domains"/>
    <property type="match status" value="1"/>
</dbReference>
<keyword evidence="4 8" id="KW-0653">Protein transport</keyword>
<name>A0A1I8QBG4_STOCA</name>
<dbReference type="InterPro" id="IPR050673">
    <property type="entry name" value="Mito_inner_translocase_sub"/>
</dbReference>
<evidence type="ECO:0000313" key="11">
    <source>
        <dbReference type="EnsemblMetazoa" id="SCAU015650-PA"/>
    </source>
</evidence>
<feature type="domain" description="Tim10-like" evidence="10">
    <location>
        <begin position="6"/>
        <end position="62"/>
    </location>
</feature>
<dbReference type="FunFam" id="1.10.287.810:FF:000013">
    <property type="entry name" value="Mitochondrial GE17372"/>
    <property type="match status" value="1"/>
</dbReference>
<evidence type="ECO:0000256" key="4">
    <source>
        <dbReference type="ARBA" id="ARBA00022927"/>
    </source>
</evidence>
<keyword evidence="8" id="KW-0472">Membrane</keyword>